<keyword evidence="1" id="KW-0812">Transmembrane</keyword>
<dbReference type="EMBL" id="FR695877">
    <property type="protein sequence ID" value="CBX31496.1"/>
    <property type="molecule type" value="Genomic_DNA"/>
</dbReference>
<gene>
    <name evidence="2" type="ORF">N47_E50080</name>
</gene>
<evidence type="ECO:0000256" key="1">
    <source>
        <dbReference type="SAM" id="Phobius"/>
    </source>
</evidence>
<protein>
    <recommendedName>
        <fullName evidence="3">General secretion pathway protein M</fullName>
    </recommendedName>
</protein>
<feature type="transmembrane region" description="Helical" evidence="1">
    <location>
        <begin position="21"/>
        <end position="42"/>
    </location>
</feature>
<evidence type="ECO:0000313" key="2">
    <source>
        <dbReference type="EMBL" id="CBX31496.1"/>
    </source>
</evidence>
<name>E1YJP2_9BACT</name>
<keyword evidence="1" id="KW-0472">Membrane</keyword>
<organism evidence="2">
    <name type="scientific">uncultured Desulfobacterium sp</name>
    <dbReference type="NCBI Taxonomy" id="201089"/>
    <lineage>
        <taxon>Bacteria</taxon>
        <taxon>Pseudomonadati</taxon>
        <taxon>Thermodesulfobacteriota</taxon>
        <taxon>Desulfobacteria</taxon>
        <taxon>Desulfobacterales</taxon>
        <taxon>Desulfobacteriaceae</taxon>
        <taxon>Desulfobacterium</taxon>
        <taxon>environmental samples</taxon>
    </lineage>
</organism>
<dbReference type="AlphaFoldDB" id="E1YJP2"/>
<keyword evidence="1" id="KW-1133">Transmembrane helix</keyword>
<sequence>MRLKDIAENLSQNIHNKCSRSNIIIFFLLLCFYLLIIPLYLFDKKAEKELSALKVRLNGFYALSNEYNNLKVHISNIENKKSLSKIDSIIHALDEVFLPLGIKGKIKSVKNLEERETEGRMNEKNAEVMLEQVSLNELVNIFYKIENVPMLLKINKVSIEKSFAFPELLDISMNISLFTEKAPKNTQQSCQSMVN</sequence>
<accession>E1YJP2</accession>
<reference evidence="2" key="1">
    <citation type="journal article" date="2011" name="Environ. Microbiol.">
        <title>Genomic insights into the metabolic potential of the polycyclic aromatic hydrocarbon degrading sulfate-reducing Deltaproteobacterium N47.</title>
        <authorList>
            <person name="Bergmann F."/>
            <person name="Selesi D."/>
            <person name="Weinmaier T."/>
            <person name="Tischler P."/>
            <person name="Rattei T."/>
            <person name="Meckenstock R.U."/>
        </authorList>
    </citation>
    <scope>NUCLEOTIDE SEQUENCE</scope>
</reference>
<evidence type="ECO:0008006" key="3">
    <source>
        <dbReference type="Google" id="ProtNLM"/>
    </source>
</evidence>
<proteinExistence type="predicted"/>